<organism evidence="2 3">
    <name type="scientific">Bradyrhizobium jicamae</name>
    <dbReference type="NCBI Taxonomy" id="280332"/>
    <lineage>
        <taxon>Bacteria</taxon>
        <taxon>Pseudomonadati</taxon>
        <taxon>Pseudomonadota</taxon>
        <taxon>Alphaproteobacteria</taxon>
        <taxon>Hyphomicrobiales</taxon>
        <taxon>Nitrobacteraceae</taxon>
        <taxon>Bradyrhizobium</taxon>
    </lineage>
</organism>
<dbReference type="Proteomes" id="UP001315278">
    <property type="component" value="Unassembled WGS sequence"/>
</dbReference>
<dbReference type="SUPFAM" id="SSF55073">
    <property type="entry name" value="Nucleotide cyclase"/>
    <property type="match status" value="1"/>
</dbReference>
<dbReference type="InterPro" id="IPR029787">
    <property type="entry name" value="Nucleotide_cyclase"/>
</dbReference>
<protein>
    <submittedName>
        <fullName evidence="2">Adenylate/guanylate cyclase domain-containing protein</fullName>
    </submittedName>
</protein>
<dbReference type="PANTHER" id="PTHR43081:SF11">
    <property type="entry name" value="BLR2264 PROTEIN"/>
    <property type="match status" value="1"/>
</dbReference>
<sequence>MELTPRLRLMNWLVHQGLTGLPENDLIRGFCERCCAEGLHLARGMVFIDTLHPIFEGRGFRWNDAETNESDAFEYGSTNEGEAADAWRRSIFYHMLENGHQEMPLELAQGQSYNFKFTGDLLDRGHKHLVAYVHQFGEAGTMGQMDCVYSYWTTRRDEGFGEQGLEALRDLVPVLGLAIKSAAQADITRTLGRVYLGRDTAEQVLRGRITRGVTERINAVLWFSDLRGSTAISESIEPDEIIPFLNDYAQASIDAIHDAGGEVLKLIGDGVLGMFTHENMAKAKRAALRAEHRFRHNMQTVNVRRTTEGRAATSAHVGLHVGEVFYGNIGSDDRLDFTVVGPAVNEVSRIASMCRSVDRELLTSSAFRAGLDAAGRNYLVSTGRYALRGIGQAQDLFTLDPAIAADEVVGGKYERYLAS</sequence>
<proteinExistence type="predicted"/>
<dbReference type="InterPro" id="IPR001054">
    <property type="entry name" value="A/G_cyclase"/>
</dbReference>
<evidence type="ECO:0000313" key="2">
    <source>
        <dbReference type="EMBL" id="MBR0796153.1"/>
    </source>
</evidence>
<dbReference type="PANTHER" id="PTHR43081">
    <property type="entry name" value="ADENYLATE CYCLASE, TERMINAL-DIFFERENTIATION SPECIFIC-RELATED"/>
    <property type="match status" value="1"/>
</dbReference>
<dbReference type="Pfam" id="PF00211">
    <property type="entry name" value="Guanylate_cyc"/>
    <property type="match status" value="1"/>
</dbReference>
<dbReference type="SMART" id="SM00044">
    <property type="entry name" value="CYCc"/>
    <property type="match status" value="1"/>
</dbReference>
<dbReference type="EMBL" id="JAFCJH010000010">
    <property type="protein sequence ID" value="MBR0796153.1"/>
    <property type="molecule type" value="Genomic_DNA"/>
</dbReference>
<gene>
    <name evidence="2" type="ORF">JQ615_12210</name>
</gene>
<evidence type="ECO:0000313" key="3">
    <source>
        <dbReference type="Proteomes" id="UP001315278"/>
    </source>
</evidence>
<dbReference type="Gene3D" id="3.30.70.1230">
    <property type="entry name" value="Nucleotide cyclase"/>
    <property type="match status" value="1"/>
</dbReference>
<comment type="caution">
    <text evidence="2">The sequence shown here is derived from an EMBL/GenBank/DDBJ whole genome shotgun (WGS) entry which is preliminary data.</text>
</comment>
<dbReference type="InterPro" id="IPR050697">
    <property type="entry name" value="Adenylyl/Guanylyl_Cyclase_3/4"/>
</dbReference>
<accession>A0ABS5FH98</accession>
<keyword evidence="3" id="KW-1185">Reference proteome</keyword>
<feature type="domain" description="Guanylate cyclase" evidence="1">
    <location>
        <begin position="220"/>
        <end position="351"/>
    </location>
</feature>
<name>A0ABS5FH98_9BRAD</name>
<reference evidence="3" key="1">
    <citation type="journal article" date="2021" name="ISME J.">
        <title>Evolutionary origin and ecological implication of a unique nif island in free-living Bradyrhizobium lineages.</title>
        <authorList>
            <person name="Tao J."/>
        </authorList>
    </citation>
    <scope>NUCLEOTIDE SEQUENCE [LARGE SCALE GENOMIC DNA]</scope>
    <source>
        <strain evidence="3">SZCCT0434</strain>
    </source>
</reference>
<dbReference type="CDD" id="cd07302">
    <property type="entry name" value="CHD"/>
    <property type="match status" value="1"/>
</dbReference>
<evidence type="ECO:0000259" key="1">
    <source>
        <dbReference type="PROSITE" id="PS50125"/>
    </source>
</evidence>
<dbReference type="PROSITE" id="PS50125">
    <property type="entry name" value="GUANYLATE_CYCLASE_2"/>
    <property type="match status" value="1"/>
</dbReference>
<dbReference type="RefSeq" id="WP_212492702.1">
    <property type="nucleotide sequence ID" value="NZ_JAFCJH010000010.1"/>
</dbReference>